<gene>
    <name evidence="2" type="ORF">Lery_0248</name>
</gene>
<dbReference type="PATRIC" id="fig|448.7.peg.258"/>
<evidence type="ECO:0008006" key="4">
    <source>
        <dbReference type="Google" id="ProtNLM"/>
    </source>
</evidence>
<dbReference type="PROSITE" id="PS51257">
    <property type="entry name" value="PROKAR_LIPOPROTEIN"/>
    <property type="match status" value="1"/>
</dbReference>
<reference evidence="2 3" key="1">
    <citation type="submission" date="2015-11" db="EMBL/GenBank/DDBJ databases">
        <title>Genomic analysis of 38 Legionella species identifies large and diverse effector repertoires.</title>
        <authorList>
            <person name="Burstein D."/>
            <person name="Amaro F."/>
            <person name="Zusman T."/>
            <person name="Lifshitz Z."/>
            <person name="Cohen O."/>
            <person name="Gilbert J.A."/>
            <person name="Pupko T."/>
            <person name="Shuman H.A."/>
            <person name="Segal G."/>
        </authorList>
    </citation>
    <scope>NUCLEOTIDE SEQUENCE [LARGE SCALE GENOMIC DNA]</scope>
    <source>
        <strain evidence="2 3">SE-32A-C8</strain>
    </source>
</reference>
<evidence type="ECO:0000256" key="1">
    <source>
        <dbReference type="SAM" id="SignalP"/>
    </source>
</evidence>
<proteinExistence type="predicted"/>
<evidence type="ECO:0000313" key="3">
    <source>
        <dbReference type="Proteomes" id="UP000054773"/>
    </source>
</evidence>
<evidence type="ECO:0000313" key="2">
    <source>
        <dbReference type="EMBL" id="KTC99347.1"/>
    </source>
</evidence>
<dbReference type="RefSeq" id="WP_082651515.1">
    <property type="nucleotide sequence ID" value="NZ_CAAAHY010000018.1"/>
</dbReference>
<dbReference type="Proteomes" id="UP000054773">
    <property type="component" value="Unassembled WGS sequence"/>
</dbReference>
<accession>A0A0W0TUC8</accession>
<name>A0A0W0TUC8_LEGER</name>
<organism evidence="2 3">
    <name type="scientific">Legionella erythra</name>
    <dbReference type="NCBI Taxonomy" id="448"/>
    <lineage>
        <taxon>Bacteria</taxon>
        <taxon>Pseudomonadati</taxon>
        <taxon>Pseudomonadota</taxon>
        <taxon>Gammaproteobacteria</taxon>
        <taxon>Legionellales</taxon>
        <taxon>Legionellaceae</taxon>
        <taxon>Legionella</taxon>
    </lineage>
</organism>
<keyword evidence="3" id="KW-1185">Reference proteome</keyword>
<comment type="caution">
    <text evidence="2">The sequence shown here is derived from an EMBL/GenBank/DDBJ whole genome shotgun (WGS) entry which is preliminary data.</text>
</comment>
<keyword evidence="1" id="KW-0732">Signal</keyword>
<feature type="chain" id="PRO_5006913417" description="Lipoprotein" evidence="1">
    <location>
        <begin position="25"/>
        <end position="90"/>
    </location>
</feature>
<dbReference type="AlphaFoldDB" id="A0A0W0TUC8"/>
<dbReference type="EMBL" id="LNYA01000003">
    <property type="protein sequence ID" value="KTC99347.1"/>
    <property type="molecule type" value="Genomic_DNA"/>
</dbReference>
<feature type="signal peptide" evidence="1">
    <location>
        <begin position="1"/>
        <end position="24"/>
    </location>
</feature>
<protein>
    <recommendedName>
        <fullName evidence="4">Lipoprotein</fullName>
    </recommendedName>
</protein>
<sequence length="90" mass="10402">MKKLILLSSLSLSAFMLSSCTVTSTTYSPGYNSDYVYSVGYYGYRPYWGSYYSSYYPGVTWRNSYWYGNRSLYGGYYGSSYGVGLFGRRW</sequence>